<evidence type="ECO:0000259" key="8">
    <source>
        <dbReference type="Pfam" id="PF00482"/>
    </source>
</evidence>
<evidence type="ECO:0000256" key="7">
    <source>
        <dbReference type="SAM" id="Phobius"/>
    </source>
</evidence>
<feature type="transmembrane region" description="Helical" evidence="7">
    <location>
        <begin position="64"/>
        <end position="82"/>
    </location>
</feature>
<evidence type="ECO:0000256" key="2">
    <source>
        <dbReference type="ARBA" id="ARBA00005745"/>
    </source>
</evidence>
<dbReference type="OrthoDB" id="242349at2"/>
<keyword evidence="5 7" id="KW-1133">Transmembrane helix</keyword>
<dbReference type="AlphaFoldDB" id="A0A2S8GQ35"/>
<gene>
    <name evidence="9" type="ORF">C5Y93_08730</name>
</gene>
<dbReference type="InterPro" id="IPR003004">
    <property type="entry name" value="GspF/PilC"/>
</dbReference>
<dbReference type="InterPro" id="IPR042094">
    <property type="entry name" value="T2SS_GspF_sf"/>
</dbReference>
<evidence type="ECO:0000256" key="4">
    <source>
        <dbReference type="ARBA" id="ARBA00022692"/>
    </source>
</evidence>
<proteinExistence type="inferred from homology"/>
<accession>A0A2S8GQ35</accession>
<dbReference type="RefSeq" id="WP_105335026.1">
    <property type="nucleotide sequence ID" value="NZ_PUHZ01000009.1"/>
</dbReference>
<evidence type="ECO:0000256" key="3">
    <source>
        <dbReference type="ARBA" id="ARBA00022475"/>
    </source>
</evidence>
<dbReference type="PANTHER" id="PTHR30012">
    <property type="entry name" value="GENERAL SECRETION PATHWAY PROTEIN"/>
    <property type="match status" value="1"/>
</dbReference>
<dbReference type="Pfam" id="PF00482">
    <property type="entry name" value="T2SSF"/>
    <property type="match status" value="1"/>
</dbReference>
<evidence type="ECO:0000256" key="1">
    <source>
        <dbReference type="ARBA" id="ARBA00004651"/>
    </source>
</evidence>
<dbReference type="InterPro" id="IPR018076">
    <property type="entry name" value="T2SS_GspF_dom"/>
</dbReference>
<evidence type="ECO:0000256" key="6">
    <source>
        <dbReference type="ARBA" id="ARBA00023136"/>
    </source>
</evidence>
<comment type="caution">
    <text evidence="9">The sequence shown here is derived from an EMBL/GenBank/DDBJ whole genome shotgun (WGS) entry which is preliminary data.</text>
</comment>
<evidence type="ECO:0000256" key="5">
    <source>
        <dbReference type="ARBA" id="ARBA00022989"/>
    </source>
</evidence>
<evidence type="ECO:0000313" key="10">
    <source>
        <dbReference type="Proteomes" id="UP000237819"/>
    </source>
</evidence>
<dbReference type="Proteomes" id="UP000237819">
    <property type="component" value="Unassembled WGS sequence"/>
</dbReference>
<feature type="transmembrane region" description="Helical" evidence="7">
    <location>
        <begin position="244"/>
        <end position="269"/>
    </location>
</feature>
<dbReference type="Gene3D" id="1.20.81.30">
    <property type="entry name" value="Type II secretion system (T2SS), domain F"/>
    <property type="match status" value="1"/>
</dbReference>
<keyword evidence="6 7" id="KW-0472">Membrane</keyword>
<sequence length="426" mass="46713">MEVLYHLQNLWMAAALGLVLLILSTQWDSTTHEEPTFLRRGLRLVAWMFICVGGAAWWVGVSGVVAIVLVSVILVVVFGLAMHRYRVMENRALISVVLAGMEKGISPIASVVAYRQEAVGLQEARAGRFARALGAGMSLGDAARTVQVQIPAETLMSLELGRTLGNVNEVNRQAKHFARDDTTNHGNFDLFLGTLVTILVLGAFQVALLSFLQIKIMPSMVQIVEEFDMADAELANLWAWGDTMVWASFFGLGLVMPVAIVIVILMVMVQFGKLSELPRGLRWFHGPVNECRLLNILSVVIATDLPLQGSLNVIRRQFPSSRIRHIANVVYGQLKQGGDWIDALRANRVVSAPEAALARSAQKAGNLAWALREISVGKRRRHLQRMAPTTKIVLPILVLLAAVPVLVAGLVLIIPLTRMITLLSFA</sequence>
<protein>
    <recommendedName>
        <fullName evidence="8">Type II secretion system protein GspF domain-containing protein</fullName>
    </recommendedName>
</protein>
<dbReference type="EMBL" id="PUHZ01000009">
    <property type="protein sequence ID" value="PQO46548.1"/>
    <property type="molecule type" value="Genomic_DNA"/>
</dbReference>
<reference evidence="9 10" key="1">
    <citation type="submission" date="2018-02" db="EMBL/GenBank/DDBJ databases">
        <title>Comparative genomes isolates from brazilian mangrove.</title>
        <authorList>
            <person name="Araujo J.E."/>
            <person name="Taketani R.G."/>
            <person name="Silva M.C.P."/>
            <person name="Loureco M.V."/>
            <person name="Andreote F.D."/>
        </authorList>
    </citation>
    <scope>NUCLEOTIDE SEQUENCE [LARGE SCALE GENOMIC DNA]</scope>
    <source>
        <strain evidence="9 10">Nap-Phe MGV</strain>
    </source>
</reference>
<keyword evidence="3" id="KW-1003">Cell membrane</keyword>
<comment type="similarity">
    <text evidence="2">Belongs to the GSP F family.</text>
</comment>
<feature type="transmembrane region" description="Helical" evidence="7">
    <location>
        <begin position="392"/>
        <end position="416"/>
    </location>
</feature>
<comment type="subcellular location">
    <subcellularLocation>
        <location evidence="1">Cell membrane</location>
        <topology evidence="1">Multi-pass membrane protein</topology>
    </subcellularLocation>
</comment>
<dbReference type="PANTHER" id="PTHR30012:SF0">
    <property type="entry name" value="TYPE II SECRETION SYSTEM PROTEIN F-RELATED"/>
    <property type="match status" value="1"/>
</dbReference>
<keyword evidence="4 7" id="KW-0812">Transmembrane</keyword>
<evidence type="ECO:0000313" key="9">
    <source>
        <dbReference type="EMBL" id="PQO46548.1"/>
    </source>
</evidence>
<name>A0A2S8GQ35_9BACT</name>
<feature type="transmembrane region" description="Helical" evidence="7">
    <location>
        <begin position="6"/>
        <end position="25"/>
    </location>
</feature>
<feature type="transmembrane region" description="Helical" evidence="7">
    <location>
        <begin position="190"/>
        <end position="212"/>
    </location>
</feature>
<feature type="domain" description="Type II secretion system protein GspF" evidence="8">
    <location>
        <begin position="294"/>
        <end position="415"/>
    </location>
</feature>
<organism evidence="9 10">
    <name type="scientific">Blastopirellula marina</name>
    <dbReference type="NCBI Taxonomy" id="124"/>
    <lineage>
        <taxon>Bacteria</taxon>
        <taxon>Pseudomonadati</taxon>
        <taxon>Planctomycetota</taxon>
        <taxon>Planctomycetia</taxon>
        <taxon>Pirellulales</taxon>
        <taxon>Pirellulaceae</taxon>
        <taxon>Blastopirellula</taxon>
    </lineage>
</organism>
<dbReference type="GO" id="GO:0005886">
    <property type="term" value="C:plasma membrane"/>
    <property type="evidence" value="ECO:0007669"/>
    <property type="project" value="UniProtKB-SubCell"/>
</dbReference>